<dbReference type="OrthoDB" id="9813413at2"/>
<dbReference type="GO" id="GO:0003700">
    <property type="term" value="F:DNA-binding transcription factor activity"/>
    <property type="evidence" value="ECO:0007669"/>
    <property type="project" value="InterPro"/>
</dbReference>
<dbReference type="GO" id="GO:0043565">
    <property type="term" value="F:sequence-specific DNA binding"/>
    <property type="evidence" value="ECO:0007669"/>
    <property type="project" value="InterPro"/>
</dbReference>
<evidence type="ECO:0000259" key="4">
    <source>
        <dbReference type="PROSITE" id="PS01124"/>
    </source>
</evidence>
<proteinExistence type="predicted"/>
<evidence type="ECO:0000256" key="2">
    <source>
        <dbReference type="ARBA" id="ARBA00023125"/>
    </source>
</evidence>
<name>A0A229P3D6_9BACL</name>
<dbReference type="Pfam" id="PF02311">
    <property type="entry name" value="AraC_binding"/>
    <property type="match status" value="1"/>
</dbReference>
<dbReference type="SUPFAM" id="SSF46689">
    <property type="entry name" value="Homeodomain-like"/>
    <property type="match status" value="2"/>
</dbReference>
<keyword evidence="3" id="KW-0804">Transcription</keyword>
<evidence type="ECO:0000313" key="6">
    <source>
        <dbReference type="Proteomes" id="UP000215145"/>
    </source>
</evidence>
<sequence length="290" mass="34083">MNYSFTSRKTDDRSNVDLALYECGAEQYRPNYHVGPAARDYYLIHYIDSGKGKFITKNRTYEVSKGDGFVIYPGEAVYYGVEEDDPWHCYWVGFHGLNTIQYLEHCGLNDENRLFHFDDDGLLIDNMSAIIQSSSNYSVPYIKSLGLLYIFFSLLTEQYNKNNKNSTNLSKENIHVLQAVQYIQHQYMHDFKISELADRLGFNRSYFCSIFKKHMKVSPKQYLMNIRISRACELMKHSDLNISEIARSTGFNDPLYFSKIFKKLRFHSPQVYKSQELWKQEDNSLVDKTR</sequence>
<dbReference type="RefSeq" id="WP_089523474.1">
    <property type="nucleotide sequence ID" value="NZ_NMUQ01000001.1"/>
</dbReference>
<keyword evidence="1" id="KW-0805">Transcription regulation</keyword>
<dbReference type="AlphaFoldDB" id="A0A229P3D6"/>
<dbReference type="PROSITE" id="PS01124">
    <property type="entry name" value="HTH_ARAC_FAMILY_2"/>
    <property type="match status" value="1"/>
</dbReference>
<dbReference type="InterPro" id="IPR003313">
    <property type="entry name" value="AraC-bd"/>
</dbReference>
<dbReference type="PANTHER" id="PTHR43280">
    <property type="entry name" value="ARAC-FAMILY TRANSCRIPTIONAL REGULATOR"/>
    <property type="match status" value="1"/>
</dbReference>
<dbReference type="Pfam" id="PF12833">
    <property type="entry name" value="HTH_18"/>
    <property type="match status" value="1"/>
</dbReference>
<dbReference type="InterPro" id="IPR037923">
    <property type="entry name" value="HTH-like"/>
</dbReference>
<comment type="caution">
    <text evidence="5">The sequence shown here is derived from an EMBL/GenBank/DDBJ whole genome shotgun (WGS) entry which is preliminary data.</text>
</comment>
<evidence type="ECO:0000256" key="3">
    <source>
        <dbReference type="ARBA" id="ARBA00023163"/>
    </source>
</evidence>
<dbReference type="PANTHER" id="PTHR43280:SF30">
    <property type="entry name" value="MMSAB OPERON REGULATORY PROTEIN"/>
    <property type="match status" value="1"/>
</dbReference>
<dbReference type="Gene3D" id="2.60.120.280">
    <property type="entry name" value="Regulatory protein AraC"/>
    <property type="match status" value="1"/>
</dbReference>
<keyword evidence="6" id="KW-1185">Reference proteome</keyword>
<dbReference type="CDD" id="cd06986">
    <property type="entry name" value="cupin_MmsR-like_N"/>
    <property type="match status" value="1"/>
</dbReference>
<keyword evidence="2" id="KW-0238">DNA-binding</keyword>
<dbReference type="Proteomes" id="UP000215145">
    <property type="component" value="Unassembled WGS sequence"/>
</dbReference>
<gene>
    <name evidence="5" type="ORF">CGZ75_06850</name>
</gene>
<accession>A0A229P3D6</accession>
<reference evidence="5 6" key="1">
    <citation type="submission" date="2017-07" db="EMBL/GenBank/DDBJ databases">
        <title>Paenibacillus herberti R33 genome sequencing and assembly.</title>
        <authorList>
            <person name="Su W."/>
        </authorList>
    </citation>
    <scope>NUCLEOTIDE SEQUENCE [LARGE SCALE GENOMIC DNA]</scope>
    <source>
        <strain evidence="5 6">R33</strain>
    </source>
</reference>
<dbReference type="EMBL" id="NMUQ01000001">
    <property type="protein sequence ID" value="OXM16389.1"/>
    <property type="molecule type" value="Genomic_DNA"/>
</dbReference>
<dbReference type="Gene3D" id="1.10.10.60">
    <property type="entry name" value="Homeodomain-like"/>
    <property type="match status" value="2"/>
</dbReference>
<feature type="domain" description="HTH araC/xylS-type" evidence="4">
    <location>
        <begin position="177"/>
        <end position="275"/>
    </location>
</feature>
<dbReference type="SMART" id="SM00342">
    <property type="entry name" value="HTH_ARAC"/>
    <property type="match status" value="1"/>
</dbReference>
<protein>
    <submittedName>
        <fullName evidence="5">AraC family transcriptional regulator</fullName>
    </submittedName>
</protein>
<dbReference type="InterPro" id="IPR009057">
    <property type="entry name" value="Homeodomain-like_sf"/>
</dbReference>
<evidence type="ECO:0000313" key="5">
    <source>
        <dbReference type="EMBL" id="OXM16389.1"/>
    </source>
</evidence>
<dbReference type="InterPro" id="IPR018060">
    <property type="entry name" value="HTH_AraC"/>
</dbReference>
<organism evidence="5 6">
    <name type="scientific">Paenibacillus herberti</name>
    <dbReference type="NCBI Taxonomy" id="1619309"/>
    <lineage>
        <taxon>Bacteria</taxon>
        <taxon>Bacillati</taxon>
        <taxon>Bacillota</taxon>
        <taxon>Bacilli</taxon>
        <taxon>Bacillales</taxon>
        <taxon>Paenibacillaceae</taxon>
        <taxon>Paenibacillus</taxon>
    </lineage>
</organism>
<dbReference type="SUPFAM" id="SSF51215">
    <property type="entry name" value="Regulatory protein AraC"/>
    <property type="match status" value="1"/>
</dbReference>
<evidence type="ECO:0000256" key="1">
    <source>
        <dbReference type="ARBA" id="ARBA00023015"/>
    </source>
</evidence>